<gene>
    <name evidence="1" type="ORF">CHK_0951</name>
</gene>
<dbReference type="EMBL" id="LAYJ01000070">
    <property type="protein sequence ID" value="KKI51553.1"/>
    <property type="molecule type" value="Genomic_DNA"/>
</dbReference>
<dbReference type="OrthoDB" id="2050552at2"/>
<proteinExistence type="predicted"/>
<dbReference type="RefSeq" id="WP_046442868.1">
    <property type="nucleotide sequence ID" value="NZ_LAYJ01000070.1"/>
</dbReference>
<dbReference type="PROSITE" id="PS51257">
    <property type="entry name" value="PROKAR_LIPOPROTEIN"/>
    <property type="match status" value="1"/>
</dbReference>
<name>A0A0M2NHD4_9FIRM</name>
<organism evidence="1 2">
    <name type="scientific">Christensenella hongkongensis</name>
    <dbReference type="NCBI Taxonomy" id="270498"/>
    <lineage>
        <taxon>Bacteria</taxon>
        <taxon>Bacillati</taxon>
        <taxon>Bacillota</taxon>
        <taxon>Clostridia</taxon>
        <taxon>Christensenellales</taxon>
        <taxon>Christensenellaceae</taxon>
        <taxon>Christensenella</taxon>
    </lineage>
</organism>
<comment type="caution">
    <text evidence="1">The sequence shown here is derived from an EMBL/GenBank/DDBJ whole genome shotgun (WGS) entry which is preliminary data.</text>
</comment>
<dbReference type="AlphaFoldDB" id="A0A0M2NHD4"/>
<accession>A0A0M2NHD4</accession>
<evidence type="ECO:0000313" key="1">
    <source>
        <dbReference type="EMBL" id="KKI51553.1"/>
    </source>
</evidence>
<dbReference type="Proteomes" id="UP000034076">
    <property type="component" value="Unassembled WGS sequence"/>
</dbReference>
<reference evidence="1 2" key="1">
    <citation type="submission" date="2015-04" db="EMBL/GenBank/DDBJ databases">
        <title>Draft genome sequence of bacteremic isolate Catabacter hongkongensis type strain HKU16T.</title>
        <authorList>
            <person name="Lau S.K."/>
            <person name="Teng J.L."/>
            <person name="Huang Y."/>
            <person name="Curreem S.O."/>
            <person name="Tsui S.K."/>
            <person name="Woo P.C."/>
        </authorList>
    </citation>
    <scope>NUCLEOTIDE SEQUENCE [LARGE SCALE GENOMIC DNA]</scope>
    <source>
        <strain evidence="1 2">HKU16</strain>
    </source>
</reference>
<evidence type="ECO:0000313" key="2">
    <source>
        <dbReference type="Proteomes" id="UP000034076"/>
    </source>
</evidence>
<keyword evidence="2" id="KW-1185">Reference proteome</keyword>
<sequence length="374" mass="41978">MGKRNRHILIITILIVSFILVVAACSNSNIVPINTINKTAEAMAPDKETYPITKVEKKIFTDEQILSYVQQFTNSTEMYSDWGAIGDLTKDTSTVSSTSQLILSELESGVYHDAYIKQADGSIAQCTFARNHNNFAYRKNMNLEVYPQSLIDEDMATYMPKSPSISKQSAHEQALEYANDIGANDLSLFTEEACTIVLDGEIDSYGWIFTFTRNIDGLQKIYYPSSYYLNPNVPPDYGSPWEPEFLRIAINEEGLCLLWYEGACKITNEENMSAKIEDVDTMEAQAIDTLQKIFASSSTDEEALDINITKFELGIDLLSSEKKADQGEYIPTWTVNFDYGYPDSTFKSQSSIVLNAIDGSYIEPRVTNQYLAGI</sequence>
<protein>
    <submittedName>
        <fullName evidence="1">Uncharacterized protein</fullName>
    </submittedName>
</protein>